<dbReference type="RefSeq" id="WP_317768228.1">
    <property type="nucleotide sequence ID" value="NZ_WERV01000004.1"/>
</dbReference>
<proteinExistence type="predicted"/>
<gene>
    <name evidence="1" type="ORF">GA838_05775</name>
</gene>
<evidence type="ECO:0000313" key="2">
    <source>
        <dbReference type="Proteomes" id="UP001281024"/>
    </source>
</evidence>
<accession>A0AAJ2UBG4</accession>
<protein>
    <submittedName>
        <fullName evidence="1">DUF4411 family protein</fullName>
    </submittedName>
</protein>
<dbReference type="Proteomes" id="UP001281024">
    <property type="component" value="Unassembled WGS sequence"/>
</dbReference>
<dbReference type="Pfam" id="PF14367">
    <property type="entry name" value="DUF4411"/>
    <property type="match status" value="1"/>
</dbReference>
<sequence length="167" mass="19481">MNYLLDSNSLIDSARDFYRATNFPCVWEKLSQKENIFMLENVYKELSGYGDKLSGWVIDNFKDRQFSIDDKTIVSYAQIQEWISTCGYWKPSGFSLWSTTDKADPWLIATAMSHRNFTIVSHEKNRPFLDINRPSKKEPKITSVADQFKVKVIPIYDLLSEINFVDN</sequence>
<dbReference type="SUPFAM" id="SSF88723">
    <property type="entry name" value="PIN domain-like"/>
    <property type="match status" value="1"/>
</dbReference>
<evidence type="ECO:0000313" key="1">
    <source>
        <dbReference type="EMBL" id="MDV7715265.1"/>
    </source>
</evidence>
<dbReference type="EMBL" id="WERV01000004">
    <property type="protein sequence ID" value="MDV7715265.1"/>
    <property type="molecule type" value="Genomic_DNA"/>
</dbReference>
<name>A0AAJ2UBG4_OENOE</name>
<dbReference type="AlphaFoldDB" id="A0AAJ2UBG4"/>
<reference evidence="1" key="1">
    <citation type="submission" date="2019-10" db="EMBL/GenBank/DDBJ databases">
        <title>Malate fermentation in French cider.</title>
        <authorList>
            <person name="Cousin F.J."/>
            <person name="Medina Fernandez S."/>
            <person name="Misery B."/>
            <person name="Laplace J.-M."/>
            <person name="Cretenet M."/>
        </authorList>
    </citation>
    <scope>NUCLEOTIDE SEQUENCE</scope>
    <source>
        <strain evidence="1">UCMA15129</strain>
    </source>
</reference>
<dbReference type="InterPro" id="IPR029060">
    <property type="entry name" value="PIN-like_dom_sf"/>
</dbReference>
<dbReference type="InterPro" id="IPR016541">
    <property type="entry name" value="UCP008505"/>
</dbReference>
<comment type="caution">
    <text evidence="1">The sequence shown here is derived from an EMBL/GenBank/DDBJ whole genome shotgun (WGS) entry which is preliminary data.</text>
</comment>
<organism evidence="1 2">
    <name type="scientific">Oenococcus oeni</name>
    <name type="common">Leuconostoc oenos</name>
    <dbReference type="NCBI Taxonomy" id="1247"/>
    <lineage>
        <taxon>Bacteria</taxon>
        <taxon>Bacillati</taxon>
        <taxon>Bacillota</taxon>
        <taxon>Bacilli</taxon>
        <taxon>Lactobacillales</taxon>
        <taxon>Lactobacillaceae</taxon>
        <taxon>Oenococcus</taxon>
    </lineage>
</organism>